<keyword evidence="4 6" id="KW-0805">Transcription regulation</keyword>
<dbReference type="RefSeq" id="WP_011973501.1">
    <property type="nucleotide sequence ID" value="NC_009635.1"/>
</dbReference>
<dbReference type="EMBL" id="CP000743">
    <property type="protein sequence ID" value="ABR56369.1"/>
    <property type="molecule type" value="Genomic_DNA"/>
</dbReference>
<dbReference type="InterPro" id="IPR004087">
    <property type="entry name" value="KH_dom"/>
</dbReference>
<evidence type="ECO:0000256" key="4">
    <source>
        <dbReference type="ARBA" id="ARBA00023015"/>
    </source>
</evidence>
<dbReference type="InterPro" id="IPR030842">
    <property type="entry name" value="TF_NusA_bacterial"/>
</dbReference>
<keyword evidence="1 6" id="KW-0806">Transcription termination</keyword>
<comment type="function">
    <text evidence="6">Participates in transcription termination.</text>
</comment>
<dbReference type="PROSITE" id="PS50084">
    <property type="entry name" value="KH_TYPE_1"/>
    <property type="match status" value="1"/>
</dbReference>
<dbReference type="GO" id="GO:0003723">
    <property type="term" value="F:RNA binding"/>
    <property type="evidence" value="ECO:0007669"/>
    <property type="project" value="UniProtKB-UniRule"/>
</dbReference>
<dbReference type="GO" id="GO:0006353">
    <property type="term" value="P:DNA-templated transcription termination"/>
    <property type="evidence" value="ECO:0007669"/>
    <property type="project" value="UniProtKB-UniRule"/>
</dbReference>
<dbReference type="SMART" id="SM00322">
    <property type="entry name" value="KH"/>
    <property type="match status" value="1"/>
</dbReference>
<evidence type="ECO:0000313" key="10">
    <source>
        <dbReference type="EMBL" id="ABR56369.1"/>
    </source>
</evidence>
<sequence>MKVKFDKDGIMKMALFEKITNAEVMDCISDDERIIFIVKEGDIGAAIGKGGENVRNATEKFGKRIDVVEYSTDLKQFVRNLLAPLKLDDVWVKKYNDDLVVYVRVHPKLRKSIVGDRGKNINRTVDIIKRLTDATNIKVISDSRPPKKFNSNKPKTDKPAEKQSTDKPAEKQSNEPKEIIEKTE</sequence>
<dbReference type="OrthoDB" id="4116at2157"/>
<evidence type="ECO:0000256" key="7">
    <source>
        <dbReference type="PROSITE-ProRule" id="PRU00117"/>
    </source>
</evidence>
<evidence type="ECO:0000256" key="6">
    <source>
        <dbReference type="HAMAP-Rule" id="MF_00945"/>
    </source>
</evidence>
<dbReference type="GO" id="GO:0031564">
    <property type="term" value="P:transcription antitermination"/>
    <property type="evidence" value="ECO:0007669"/>
    <property type="project" value="InterPro"/>
</dbReference>
<dbReference type="eggNOG" id="arCOG01760">
    <property type="taxonomic scope" value="Archaea"/>
</dbReference>
<organism evidence="10 11">
    <name type="scientific">Methanococcus aeolicus (strain ATCC BAA-1280 / DSM 17508 / OCM 812 / Nankai-3)</name>
    <dbReference type="NCBI Taxonomy" id="419665"/>
    <lineage>
        <taxon>Archaea</taxon>
        <taxon>Methanobacteriati</taxon>
        <taxon>Methanobacteriota</taxon>
        <taxon>Methanomada group</taxon>
        <taxon>Methanococci</taxon>
        <taxon>Methanococcales</taxon>
        <taxon>Methanococcaceae</taxon>
        <taxon>Methanococcus</taxon>
    </lineage>
</organism>
<evidence type="ECO:0000256" key="5">
    <source>
        <dbReference type="ARBA" id="ARBA00023163"/>
    </source>
</evidence>
<proteinExistence type="inferred from homology"/>
<dbReference type="Gene3D" id="3.30.300.20">
    <property type="match status" value="2"/>
</dbReference>
<dbReference type="HAMAP" id="MF_00945_A">
    <property type="entry name" value="NusA_A"/>
    <property type="match status" value="1"/>
</dbReference>
<feature type="region of interest" description="Disordered" evidence="8">
    <location>
        <begin position="140"/>
        <end position="184"/>
    </location>
</feature>
<dbReference type="Pfam" id="PF07650">
    <property type="entry name" value="KH_2"/>
    <property type="match status" value="1"/>
</dbReference>
<feature type="compositionally biased region" description="Basic and acidic residues" evidence="8">
    <location>
        <begin position="154"/>
        <end position="184"/>
    </location>
</feature>
<keyword evidence="5 6" id="KW-0804">Transcription</keyword>
<name>A6UV47_META3</name>
<keyword evidence="11" id="KW-1185">Reference proteome</keyword>
<dbReference type="InterPro" id="IPR009019">
    <property type="entry name" value="KH_sf_prok-type"/>
</dbReference>
<dbReference type="GO" id="GO:0005829">
    <property type="term" value="C:cytosol"/>
    <property type="evidence" value="ECO:0007669"/>
    <property type="project" value="TreeGrafter"/>
</dbReference>
<gene>
    <name evidence="6" type="primary">nusA</name>
    <name evidence="10" type="ordered locus">Maeo_0786</name>
</gene>
<feature type="domain" description="K Homology" evidence="9">
    <location>
        <begin position="30"/>
        <end position="122"/>
    </location>
</feature>
<dbReference type="NCBIfam" id="TIGR01952">
    <property type="entry name" value="nusA_arch"/>
    <property type="match status" value="1"/>
</dbReference>
<keyword evidence="2 6" id="KW-0963">Cytoplasm</keyword>
<evidence type="ECO:0000259" key="9">
    <source>
        <dbReference type="SMART" id="SM00322"/>
    </source>
</evidence>
<dbReference type="Proteomes" id="UP000001106">
    <property type="component" value="Chromosome"/>
</dbReference>
<dbReference type="AlphaFoldDB" id="A6UV47"/>
<dbReference type="PANTHER" id="PTHR22648:SF0">
    <property type="entry name" value="TRANSCRIPTION TERMINATION_ANTITERMINATION PROTEIN NUSA"/>
    <property type="match status" value="1"/>
</dbReference>
<dbReference type="HOGENOM" id="CLU_131906_1_0_2"/>
<evidence type="ECO:0000256" key="3">
    <source>
        <dbReference type="ARBA" id="ARBA00022884"/>
    </source>
</evidence>
<evidence type="ECO:0000313" key="11">
    <source>
        <dbReference type="Proteomes" id="UP000001106"/>
    </source>
</evidence>
<comment type="subcellular location">
    <subcellularLocation>
        <location evidence="6">Cytoplasm</location>
    </subcellularLocation>
</comment>
<dbReference type="PANTHER" id="PTHR22648">
    <property type="entry name" value="TRANSCRIPTION TERMINATION FACTOR NUSA"/>
    <property type="match status" value="1"/>
</dbReference>
<dbReference type="KEGG" id="mae:Maeo_0786"/>
<evidence type="ECO:0000256" key="1">
    <source>
        <dbReference type="ARBA" id="ARBA00022472"/>
    </source>
</evidence>
<accession>A6UV47</accession>
<comment type="similarity">
    <text evidence="6">Belongs to the NusA family.</text>
</comment>
<evidence type="ECO:0000256" key="2">
    <source>
        <dbReference type="ARBA" id="ARBA00022490"/>
    </source>
</evidence>
<protein>
    <recommendedName>
        <fullName evidence="6">Probable transcription termination protein NusA</fullName>
    </recommendedName>
</protein>
<evidence type="ECO:0000256" key="8">
    <source>
        <dbReference type="SAM" id="MobiDB-lite"/>
    </source>
</evidence>
<dbReference type="InterPro" id="IPR015946">
    <property type="entry name" value="KH_dom-like_a/b"/>
</dbReference>
<dbReference type="SUPFAM" id="SSF54814">
    <property type="entry name" value="Prokaryotic type KH domain (KH-domain type II)"/>
    <property type="match status" value="2"/>
</dbReference>
<dbReference type="CDD" id="cd22530">
    <property type="entry name" value="KH-II_NusA_arch_rpt1"/>
    <property type="match status" value="1"/>
</dbReference>
<dbReference type="GeneID" id="5327160"/>
<dbReference type="STRING" id="419665.Maeo_0786"/>
<dbReference type="InterPro" id="IPR004044">
    <property type="entry name" value="KH_dom_type_2"/>
</dbReference>
<reference evidence="10" key="1">
    <citation type="submission" date="2007-06" db="EMBL/GenBank/DDBJ databases">
        <title>Complete sequence of Methanococcus aeolicus Nankai-3.</title>
        <authorList>
            <consortium name="US DOE Joint Genome Institute"/>
            <person name="Copeland A."/>
            <person name="Lucas S."/>
            <person name="Lapidus A."/>
            <person name="Barry K."/>
            <person name="Glavina del Rio T."/>
            <person name="Dalin E."/>
            <person name="Tice H."/>
            <person name="Pitluck S."/>
            <person name="Chain P."/>
            <person name="Malfatti S."/>
            <person name="Shin M."/>
            <person name="Vergez L."/>
            <person name="Schmutz J."/>
            <person name="Larimer F."/>
            <person name="Land M."/>
            <person name="Hauser L."/>
            <person name="Kyrpides N."/>
            <person name="Lykidis A."/>
            <person name="Sieprawska-Lupa M."/>
            <person name="Whitman W.B."/>
            <person name="Richardson P."/>
        </authorList>
    </citation>
    <scope>NUCLEOTIDE SEQUENCE [LARGE SCALE GENOMIC DNA]</scope>
    <source>
        <strain evidence="10">Nankai-3</strain>
    </source>
</reference>
<dbReference type="NCBIfam" id="NF006261">
    <property type="entry name" value="PRK08406.1-5"/>
    <property type="match status" value="1"/>
</dbReference>
<keyword evidence="3 7" id="KW-0694">RNA-binding</keyword>
<dbReference type="InterPro" id="IPR010212">
    <property type="entry name" value="NusA_arc"/>
</dbReference>